<comment type="caution">
    <text evidence="1">The sequence shown here is derived from an EMBL/GenBank/DDBJ whole genome shotgun (WGS) entry which is preliminary data.</text>
</comment>
<evidence type="ECO:0000313" key="2">
    <source>
        <dbReference type="Proteomes" id="UP001300745"/>
    </source>
</evidence>
<accession>A0ABT3SP57</accession>
<proteinExistence type="predicted"/>
<name>A0ABT3SP57_9MYCO</name>
<gene>
    <name evidence="1" type="ORF">ORI27_32010</name>
</gene>
<protein>
    <submittedName>
        <fullName evidence="1">Uncharacterized protein</fullName>
    </submittedName>
</protein>
<dbReference type="EMBL" id="JAPJDO010000068">
    <property type="protein sequence ID" value="MCX2941316.1"/>
    <property type="molecule type" value="Genomic_DNA"/>
</dbReference>
<dbReference type="RefSeq" id="WP_266001252.1">
    <property type="nucleotide sequence ID" value="NZ_JAPJDN010000068.1"/>
</dbReference>
<keyword evidence="2" id="KW-1185">Reference proteome</keyword>
<evidence type="ECO:0000313" key="1">
    <source>
        <dbReference type="EMBL" id="MCX2941316.1"/>
    </source>
</evidence>
<organism evidence="1 2">
    <name type="scientific">Mycobacterium pinniadriaticum</name>
    <dbReference type="NCBI Taxonomy" id="2994102"/>
    <lineage>
        <taxon>Bacteria</taxon>
        <taxon>Bacillati</taxon>
        <taxon>Actinomycetota</taxon>
        <taxon>Actinomycetes</taxon>
        <taxon>Mycobacteriales</taxon>
        <taxon>Mycobacteriaceae</taxon>
        <taxon>Mycobacterium</taxon>
    </lineage>
</organism>
<reference evidence="1 2" key="1">
    <citation type="submission" date="2022-11" db="EMBL/GenBank/DDBJ databases">
        <title>Mycobacterium sp. nov.</title>
        <authorList>
            <person name="Papic B."/>
            <person name="Spicic S."/>
            <person name="Duvnjak S."/>
        </authorList>
    </citation>
    <scope>NUCLEOTIDE SEQUENCE [LARGE SCALE GENOMIC DNA]</scope>
    <source>
        <strain evidence="1 2">CVI_P4</strain>
    </source>
</reference>
<dbReference type="Proteomes" id="UP001300745">
    <property type="component" value="Unassembled WGS sequence"/>
</dbReference>
<sequence length="74" mass="7989">MHGDTIAISAGRPMRLHRRGRGQVRKGEDIAELYDYVAADQLAVEVTEIGFGGTPQGLDALEAHNVTGRLVALF</sequence>